<proteinExistence type="predicted"/>
<keyword evidence="2" id="KW-1185">Reference proteome</keyword>
<accession>A0ABP7XKR1</accession>
<dbReference type="Proteomes" id="UP001501495">
    <property type="component" value="Unassembled WGS sequence"/>
</dbReference>
<sequence length="70" mass="7540">MSAAQSKAAVDRVADKRAQLGAESFGAYAFLVLAMLAHQAPEVVEFVMDQADRRNEDVEGIEAALTESDQ</sequence>
<evidence type="ECO:0000313" key="1">
    <source>
        <dbReference type="EMBL" id="GAA4120564.1"/>
    </source>
</evidence>
<dbReference type="RefSeq" id="WP_344733670.1">
    <property type="nucleotide sequence ID" value="NZ_BAAAZH010000016.1"/>
</dbReference>
<comment type="caution">
    <text evidence="1">The sequence shown here is derived from an EMBL/GenBank/DDBJ whole genome shotgun (WGS) entry which is preliminary data.</text>
</comment>
<reference evidence="2" key="1">
    <citation type="journal article" date="2019" name="Int. J. Syst. Evol. Microbiol.">
        <title>The Global Catalogue of Microorganisms (GCM) 10K type strain sequencing project: providing services to taxonomists for standard genome sequencing and annotation.</title>
        <authorList>
            <consortium name="The Broad Institute Genomics Platform"/>
            <consortium name="The Broad Institute Genome Sequencing Center for Infectious Disease"/>
            <person name="Wu L."/>
            <person name="Ma J."/>
        </authorList>
    </citation>
    <scope>NUCLEOTIDE SEQUENCE [LARGE SCALE GENOMIC DNA]</scope>
    <source>
        <strain evidence="2">JCM 16703</strain>
    </source>
</reference>
<protein>
    <submittedName>
        <fullName evidence="1">Uncharacterized protein</fullName>
    </submittedName>
</protein>
<gene>
    <name evidence="1" type="ORF">GCM10022215_24340</name>
</gene>
<name>A0ABP7XKR1_9ACTN</name>
<evidence type="ECO:0000313" key="2">
    <source>
        <dbReference type="Proteomes" id="UP001501495"/>
    </source>
</evidence>
<dbReference type="EMBL" id="BAAAZH010000016">
    <property type="protein sequence ID" value="GAA4120564.1"/>
    <property type="molecule type" value="Genomic_DNA"/>
</dbReference>
<organism evidence="1 2">
    <name type="scientific">Nocardioides fonticola</name>
    <dbReference type="NCBI Taxonomy" id="450363"/>
    <lineage>
        <taxon>Bacteria</taxon>
        <taxon>Bacillati</taxon>
        <taxon>Actinomycetota</taxon>
        <taxon>Actinomycetes</taxon>
        <taxon>Propionibacteriales</taxon>
        <taxon>Nocardioidaceae</taxon>
        <taxon>Nocardioides</taxon>
    </lineage>
</organism>